<keyword evidence="1" id="KW-1133">Transmembrane helix</keyword>
<evidence type="ECO:0000313" key="3">
    <source>
        <dbReference type="EMBL" id="KAK9892288.1"/>
    </source>
</evidence>
<keyword evidence="4" id="KW-1185">Reference proteome</keyword>
<dbReference type="InterPro" id="IPR018713">
    <property type="entry name" value="MPAB/Lcp_cat_dom"/>
</dbReference>
<proteinExistence type="predicted"/>
<organism evidence="3 4">
    <name type="scientific">Henosepilachna vigintioctopunctata</name>
    <dbReference type="NCBI Taxonomy" id="420089"/>
    <lineage>
        <taxon>Eukaryota</taxon>
        <taxon>Metazoa</taxon>
        <taxon>Ecdysozoa</taxon>
        <taxon>Arthropoda</taxon>
        <taxon>Hexapoda</taxon>
        <taxon>Insecta</taxon>
        <taxon>Pterygota</taxon>
        <taxon>Neoptera</taxon>
        <taxon>Endopterygota</taxon>
        <taxon>Coleoptera</taxon>
        <taxon>Polyphaga</taxon>
        <taxon>Cucujiformia</taxon>
        <taxon>Coccinelloidea</taxon>
        <taxon>Coccinellidae</taxon>
        <taxon>Epilachninae</taxon>
        <taxon>Epilachnini</taxon>
        <taxon>Henosepilachna</taxon>
    </lineage>
</organism>
<dbReference type="Proteomes" id="UP001431783">
    <property type="component" value="Unassembled WGS sequence"/>
</dbReference>
<dbReference type="Pfam" id="PF09995">
    <property type="entry name" value="MPAB_Lcp_cat"/>
    <property type="match status" value="1"/>
</dbReference>
<evidence type="ECO:0000259" key="2">
    <source>
        <dbReference type="Pfam" id="PF09995"/>
    </source>
</evidence>
<evidence type="ECO:0000313" key="4">
    <source>
        <dbReference type="Proteomes" id="UP001431783"/>
    </source>
</evidence>
<name>A0AAW1VF05_9CUCU</name>
<reference evidence="3 4" key="1">
    <citation type="submission" date="2023-03" db="EMBL/GenBank/DDBJ databases">
        <title>Genome insight into feeding habits of ladybird beetles.</title>
        <authorList>
            <person name="Li H.-S."/>
            <person name="Huang Y.-H."/>
            <person name="Pang H."/>
        </authorList>
    </citation>
    <scope>NUCLEOTIDE SEQUENCE [LARGE SCALE GENOMIC DNA]</scope>
    <source>
        <strain evidence="3">SYSU_2023b</strain>
        <tissue evidence="3">Whole body</tissue>
    </source>
</reference>
<comment type="caution">
    <text evidence="3">The sequence shown here is derived from an EMBL/GenBank/DDBJ whole genome shotgun (WGS) entry which is preliminary data.</text>
</comment>
<protein>
    <recommendedName>
        <fullName evidence="2">ER-bound oxygenase mpaB/mpaB'/Rubber oxygenase catalytic domain-containing protein</fullName>
    </recommendedName>
</protein>
<dbReference type="AlphaFoldDB" id="A0AAW1VF05"/>
<dbReference type="EMBL" id="JARQZJ010000133">
    <property type="protein sequence ID" value="KAK9892288.1"/>
    <property type="molecule type" value="Genomic_DNA"/>
</dbReference>
<dbReference type="PANTHER" id="PTHR37159">
    <property type="entry name" value="GH11867P"/>
    <property type="match status" value="1"/>
</dbReference>
<accession>A0AAW1VF05</accession>
<keyword evidence="1" id="KW-0472">Membrane</keyword>
<gene>
    <name evidence="3" type="ORF">WA026_019095</name>
</gene>
<feature type="transmembrane region" description="Helical" evidence="1">
    <location>
        <begin position="80"/>
        <end position="101"/>
    </location>
</feature>
<keyword evidence="1" id="KW-0812">Transmembrane</keyword>
<feature type="domain" description="ER-bound oxygenase mpaB/mpaB'/Rubber oxygenase catalytic" evidence="2">
    <location>
        <begin position="86"/>
        <end position="251"/>
    </location>
</feature>
<evidence type="ECO:0000256" key="1">
    <source>
        <dbReference type="SAM" id="Phobius"/>
    </source>
</evidence>
<sequence>MEQRRMDAKTKTTHLTEDYEEELLDDDRSLSPEDFVKNIMDEASRVPCDETLSDFNKTHLPDYYDPVKIKRAHQFFDQNVFALYVNKMLGLIITLASPSILKILQMTKMSGCIMTAYKRYVATLLHMNIWYQDDLTGDSSAMQSIKIVKSMHNAASKQARSKGLSFITQKDMVLTQFGFMGFAISRSEMVGIHNASKEDLECFIHFWRVIGHIMGIQDRFNLCRTTLEETRDICDELIEKILRPSLEERNTDFLKMSSYMINGLWNINPALNFRCFVSYLHEVLKPKYSNNNEEKRTTNDLTTYFELNFWETLHFKFISLVFSLMRFSILRIYLNYQQFLAFWIIKRYPFLAVYNFGYENAMVSIKLPNAKAHIS</sequence>
<dbReference type="GO" id="GO:0016491">
    <property type="term" value="F:oxidoreductase activity"/>
    <property type="evidence" value="ECO:0007669"/>
    <property type="project" value="InterPro"/>
</dbReference>
<dbReference type="PANTHER" id="PTHR37159:SF1">
    <property type="entry name" value="GH11867P"/>
    <property type="match status" value="1"/>
</dbReference>